<keyword evidence="2" id="KW-1185">Reference proteome</keyword>
<name>A0AAE8XYR5_9CAUD</name>
<reference evidence="1" key="1">
    <citation type="submission" date="2021-05" db="EMBL/GenBank/DDBJ databases">
        <title>Diversity, taxonomy and evolution of archaeal viruses of the class Caudoviricetes.</title>
        <authorList>
            <person name="Liu Y."/>
            <person name="Demina T.A."/>
            <person name="Roux S."/>
            <person name="Aiewsakun P."/>
            <person name="Kazlauskas D."/>
            <person name="Simmonds P."/>
            <person name="Prangishvili D."/>
            <person name="Oksanen H.M."/>
            <person name="Krupovic M."/>
        </authorList>
    </citation>
    <scope>NUCLEOTIDE SEQUENCE</scope>
    <source>
        <strain evidence="1">HATV-2/44</strain>
    </source>
</reference>
<accession>A0AAE8XYR5</accession>
<proteinExistence type="predicted"/>
<sequence>MYLHIERSNEFHNSVKMMNDVAAACNNFIRLNDESIVVEGVEIYPFDGSYCITVATESLTDLNLLDSGKGYVEIVGKDYDWSMKGEVTSVETSDKGAVVNIENAPNIKMYTRD</sequence>
<dbReference type="EMBL" id="MZ334525">
    <property type="protein sequence ID" value="UBF23192.1"/>
    <property type="molecule type" value="Genomic_DNA"/>
</dbReference>
<evidence type="ECO:0000313" key="2">
    <source>
        <dbReference type="Proteomes" id="UP000827814"/>
    </source>
</evidence>
<organism evidence="1 2">
    <name type="scientific">Haloarcula tailed virus 2</name>
    <dbReference type="NCBI Taxonomy" id="2877989"/>
    <lineage>
        <taxon>Viruses</taxon>
        <taxon>Duplodnaviria</taxon>
        <taxon>Heunggongvirae</taxon>
        <taxon>Uroviricota</taxon>
        <taxon>Caudoviricetes</taxon>
        <taxon>Thumleimavirales</taxon>
        <taxon>Soleiviridae</taxon>
        <taxon>Eilatmyovirus</taxon>
        <taxon>Eilatmyovirus salis</taxon>
        <taxon>Eilatmyovirus HATV2</taxon>
    </lineage>
</organism>
<protein>
    <submittedName>
        <fullName evidence="1">Uncharacterized protein</fullName>
    </submittedName>
</protein>
<evidence type="ECO:0000313" key="1">
    <source>
        <dbReference type="EMBL" id="UBF23192.1"/>
    </source>
</evidence>
<dbReference type="Proteomes" id="UP000827814">
    <property type="component" value="Segment"/>
</dbReference>
<gene>
    <name evidence="1" type="ORF">HATV-2_gp41</name>
</gene>